<evidence type="ECO:0000256" key="1">
    <source>
        <dbReference type="ARBA" id="ARBA00022723"/>
    </source>
</evidence>
<keyword evidence="2 4" id="KW-0863">Zinc-finger</keyword>
<dbReference type="Proteomes" id="UP000054560">
    <property type="component" value="Unassembled WGS sequence"/>
</dbReference>
<dbReference type="AlphaFoldDB" id="A0A0L0FWE3"/>
<dbReference type="EMBL" id="KQ242174">
    <property type="protein sequence ID" value="KNC80273.1"/>
    <property type="molecule type" value="Genomic_DNA"/>
</dbReference>
<evidence type="ECO:0000256" key="2">
    <source>
        <dbReference type="ARBA" id="ARBA00022771"/>
    </source>
</evidence>
<proteinExistence type="predicted"/>
<dbReference type="GO" id="GO:0008270">
    <property type="term" value="F:zinc ion binding"/>
    <property type="evidence" value="ECO:0007669"/>
    <property type="project" value="UniProtKB-KW"/>
</dbReference>
<evidence type="ECO:0000313" key="8">
    <source>
        <dbReference type="Proteomes" id="UP000054560"/>
    </source>
</evidence>
<dbReference type="InterPro" id="IPR013083">
    <property type="entry name" value="Znf_RING/FYVE/PHD"/>
</dbReference>
<dbReference type="Gene3D" id="3.30.40.10">
    <property type="entry name" value="Zinc/RING finger domain, C3HC4 (zinc finger)"/>
    <property type="match status" value="1"/>
</dbReference>
<keyword evidence="8" id="KW-1185">Reference proteome</keyword>
<feature type="region of interest" description="Disordered" evidence="5">
    <location>
        <begin position="172"/>
        <end position="205"/>
    </location>
</feature>
<organism evidence="7 8">
    <name type="scientific">Sphaeroforma arctica JP610</name>
    <dbReference type="NCBI Taxonomy" id="667725"/>
    <lineage>
        <taxon>Eukaryota</taxon>
        <taxon>Ichthyosporea</taxon>
        <taxon>Ichthyophonida</taxon>
        <taxon>Sphaeroforma</taxon>
    </lineage>
</organism>
<dbReference type="PROSITE" id="PS00518">
    <property type="entry name" value="ZF_RING_1"/>
    <property type="match status" value="1"/>
</dbReference>
<name>A0A0L0FWE3_9EUKA</name>
<dbReference type="Pfam" id="PF13639">
    <property type="entry name" value="zf-RING_2"/>
    <property type="match status" value="1"/>
</dbReference>
<protein>
    <recommendedName>
        <fullName evidence="6">RING-type domain-containing protein</fullName>
    </recommendedName>
</protein>
<evidence type="ECO:0000256" key="3">
    <source>
        <dbReference type="ARBA" id="ARBA00022833"/>
    </source>
</evidence>
<keyword evidence="1" id="KW-0479">Metal-binding</keyword>
<accession>A0A0L0FWE3</accession>
<dbReference type="PROSITE" id="PS50089">
    <property type="entry name" value="ZF_RING_2"/>
    <property type="match status" value="1"/>
</dbReference>
<dbReference type="InterPro" id="IPR017907">
    <property type="entry name" value="Znf_RING_CS"/>
</dbReference>
<evidence type="ECO:0000259" key="6">
    <source>
        <dbReference type="PROSITE" id="PS50089"/>
    </source>
</evidence>
<feature type="domain" description="RING-type" evidence="6">
    <location>
        <begin position="28"/>
        <end position="70"/>
    </location>
</feature>
<dbReference type="GeneID" id="25907871"/>
<dbReference type="SUPFAM" id="SSF57850">
    <property type="entry name" value="RING/U-box"/>
    <property type="match status" value="1"/>
</dbReference>
<keyword evidence="3" id="KW-0862">Zinc</keyword>
<evidence type="ECO:0000256" key="4">
    <source>
        <dbReference type="PROSITE-ProRule" id="PRU00175"/>
    </source>
</evidence>
<feature type="compositionally biased region" description="Low complexity" evidence="5">
    <location>
        <begin position="187"/>
        <end position="204"/>
    </location>
</feature>
<dbReference type="InterPro" id="IPR001841">
    <property type="entry name" value="Znf_RING"/>
</dbReference>
<dbReference type="OrthoDB" id="21204at2759"/>
<reference evidence="7 8" key="1">
    <citation type="submission" date="2011-02" db="EMBL/GenBank/DDBJ databases">
        <title>The Genome Sequence of Sphaeroforma arctica JP610.</title>
        <authorList>
            <consortium name="The Broad Institute Genome Sequencing Platform"/>
            <person name="Russ C."/>
            <person name="Cuomo C."/>
            <person name="Young S.K."/>
            <person name="Zeng Q."/>
            <person name="Gargeya S."/>
            <person name="Alvarado L."/>
            <person name="Berlin A."/>
            <person name="Chapman S.B."/>
            <person name="Chen Z."/>
            <person name="Freedman E."/>
            <person name="Gellesch M."/>
            <person name="Goldberg J."/>
            <person name="Griggs A."/>
            <person name="Gujja S."/>
            <person name="Heilman E."/>
            <person name="Heiman D."/>
            <person name="Howarth C."/>
            <person name="Mehta T."/>
            <person name="Neiman D."/>
            <person name="Pearson M."/>
            <person name="Roberts A."/>
            <person name="Saif S."/>
            <person name="Shea T."/>
            <person name="Shenoy N."/>
            <person name="Sisk P."/>
            <person name="Stolte C."/>
            <person name="Sykes S."/>
            <person name="White J."/>
            <person name="Yandava C."/>
            <person name="Burger G."/>
            <person name="Gray M.W."/>
            <person name="Holland P.W.H."/>
            <person name="King N."/>
            <person name="Lang F.B.F."/>
            <person name="Roger A.J."/>
            <person name="Ruiz-Trillo I."/>
            <person name="Haas B."/>
            <person name="Nusbaum C."/>
            <person name="Birren B."/>
        </authorList>
    </citation>
    <scope>NUCLEOTIDE SEQUENCE [LARGE SCALE GENOMIC DNA]</scope>
    <source>
        <strain evidence="7 8">JP610</strain>
    </source>
</reference>
<gene>
    <name evidence="7" type="ORF">SARC_07367</name>
</gene>
<dbReference type="PANTHER" id="PTHR47361:SF4">
    <property type="entry name" value="RING_U-BOX SUPERFAMILY PROTEIN"/>
    <property type="match status" value="1"/>
</dbReference>
<dbReference type="STRING" id="667725.A0A0L0FWE3"/>
<evidence type="ECO:0000313" key="7">
    <source>
        <dbReference type="EMBL" id="KNC80273.1"/>
    </source>
</evidence>
<dbReference type="RefSeq" id="XP_014154175.1">
    <property type="nucleotide sequence ID" value="XM_014298700.1"/>
</dbReference>
<sequence>MSVNDQLNNDSRELSPGDTATNYEVQSCSICFDSISDDNSCFVDACCHNFCLSCILRWTKHIKQTCPLCQIEITHVLSYYQLDGSFGADLVRNCIHLMVQVRWLELDFECGAEDALEVRKLEDERINVEEDLYGVYQWDDYDEEFDMNNFAPGHGKSGRRRKSEAGCVSVEPFRGNNHRRRSDNWNKNKVAPAANSNAASVPPKLGRRAMRALQRKLADAAAV</sequence>
<evidence type="ECO:0000256" key="5">
    <source>
        <dbReference type="SAM" id="MobiDB-lite"/>
    </source>
</evidence>
<dbReference type="SMART" id="SM00184">
    <property type="entry name" value="RING"/>
    <property type="match status" value="1"/>
</dbReference>
<dbReference type="PANTHER" id="PTHR47361">
    <property type="entry name" value="RING/U-BOX SUPERFAMILY PROTEIN"/>
    <property type="match status" value="1"/>
</dbReference>